<evidence type="ECO:0000259" key="10">
    <source>
        <dbReference type="Pfam" id="PF23231"/>
    </source>
</evidence>
<dbReference type="GO" id="GO:0071011">
    <property type="term" value="C:precatalytic spliceosome"/>
    <property type="evidence" value="ECO:0007669"/>
    <property type="project" value="TreeGrafter"/>
</dbReference>
<keyword evidence="4" id="KW-0747">Spliceosome</keyword>
<dbReference type="Pfam" id="PF23233">
    <property type="entry name" value="HAT_Syf1_CNRKL1_N"/>
    <property type="match status" value="1"/>
</dbReference>
<evidence type="ECO:0000256" key="1">
    <source>
        <dbReference type="ARBA" id="ARBA00004123"/>
    </source>
</evidence>
<evidence type="ECO:0000256" key="2">
    <source>
        <dbReference type="ARBA" id="ARBA00008644"/>
    </source>
</evidence>
<sequence>MITDKRAVEDSGVPKNKKAKIARVKNKMPAAVQITAEQLLREAKERELEVTPKAPQQKITSLSELRDFQLRKRKDYEDNIRKNRLAMQNWIKYAKFEETQGELQRARSVFERALDVDYRNVGLWLKYAEMEMRHKQVNHARNLWDRAVTLMPRANQFWYKYTYMEETLVHPEPKNWIKYSKFEERNGFINSARLVFERAVEFFGTDNPQARLLIDFARFEERQKEYERARVIFKYALENLPKDDCQEIYKAYTLHEKKYGDRLAIEDVILSKRKFQYEEEVQANPHNYDVWFDYVRLMEEEGSIEQTREIYERAVANVPPIKEKRYWRRYIYLWLNYALYEELSAIDLERTRQVYRFCLKLIPHRRFTFAKIWLYAAKFEIRQKKLTDARKLLGTALDPVERI</sequence>
<comment type="similarity">
    <text evidence="2">Belongs to the crooked-neck family.</text>
</comment>
<evidence type="ECO:0000256" key="3">
    <source>
        <dbReference type="ARBA" id="ARBA00022664"/>
    </source>
</evidence>
<dbReference type="Gene3D" id="1.25.40.10">
    <property type="entry name" value="Tetratricopeptide repeat domain"/>
    <property type="match status" value="2"/>
</dbReference>
<name>A0AA85BJN0_9TREM</name>
<dbReference type="InterPro" id="IPR003107">
    <property type="entry name" value="HAT"/>
</dbReference>
<organism evidence="12 13">
    <name type="scientific">Schistosoma mattheei</name>
    <dbReference type="NCBI Taxonomy" id="31246"/>
    <lineage>
        <taxon>Eukaryota</taxon>
        <taxon>Metazoa</taxon>
        <taxon>Spiralia</taxon>
        <taxon>Lophotrochozoa</taxon>
        <taxon>Platyhelminthes</taxon>
        <taxon>Trematoda</taxon>
        <taxon>Digenea</taxon>
        <taxon>Strigeidida</taxon>
        <taxon>Schistosomatoidea</taxon>
        <taxon>Schistosomatidae</taxon>
        <taxon>Schistosoma</taxon>
    </lineage>
</organism>
<keyword evidence="6" id="KW-0508">mRNA splicing</keyword>
<feature type="region of interest" description="Disordered" evidence="9">
    <location>
        <begin position="1"/>
        <end position="24"/>
    </location>
</feature>
<dbReference type="GO" id="GO:0000245">
    <property type="term" value="P:spliceosomal complex assembly"/>
    <property type="evidence" value="ECO:0007669"/>
    <property type="project" value="TreeGrafter"/>
</dbReference>
<reference evidence="13" key="1">
    <citation type="submission" date="2023-11" db="UniProtKB">
        <authorList>
            <consortium name="WormBaseParasite"/>
        </authorList>
    </citation>
    <scope>IDENTIFICATION</scope>
</reference>
<evidence type="ECO:0000259" key="11">
    <source>
        <dbReference type="Pfam" id="PF23233"/>
    </source>
</evidence>
<accession>A0AA85BJN0</accession>
<dbReference type="GO" id="GO:0071014">
    <property type="term" value="C:post-mRNA release spliceosomal complex"/>
    <property type="evidence" value="ECO:0007669"/>
    <property type="project" value="TreeGrafter"/>
</dbReference>
<dbReference type="GO" id="GO:0071007">
    <property type="term" value="C:U2-type catalytic step 2 spliceosome"/>
    <property type="evidence" value="ECO:0007669"/>
    <property type="project" value="TreeGrafter"/>
</dbReference>
<evidence type="ECO:0000313" key="13">
    <source>
        <dbReference type="WBParaSite" id="SMTH1_58590.1"/>
    </source>
</evidence>
<evidence type="ECO:0000256" key="9">
    <source>
        <dbReference type="SAM" id="MobiDB-lite"/>
    </source>
</evidence>
<keyword evidence="5" id="KW-0677">Repeat</keyword>
<evidence type="ECO:0000256" key="5">
    <source>
        <dbReference type="ARBA" id="ARBA00022737"/>
    </source>
</evidence>
<evidence type="ECO:0000256" key="8">
    <source>
        <dbReference type="ARBA" id="ARBA00037040"/>
    </source>
</evidence>
<dbReference type="InterPro" id="IPR011990">
    <property type="entry name" value="TPR-like_helical_dom_sf"/>
</dbReference>
<keyword evidence="3" id="KW-0507">mRNA processing</keyword>
<dbReference type="InterPro" id="IPR055433">
    <property type="entry name" value="HAT_Syf1-like_N"/>
</dbReference>
<dbReference type="Pfam" id="PF23231">
    <property type="entry name" value="HAT_Syf1_CNRKL1_C"/>
    <property type="match status" value="1"/>
</dbReference>
<dbReference type="GO" id="GO:0000974">
    <property type="term" value="C:Prp19 complex"/>
    <property type="evidence" value="ECO:0007669"/>
    <property type="project" value="TreeGrafter"/>
</dbReference>
<dbReference type="Proteomes" id="UP000050791">
    <property type="component" value="Unassembled WGS sequence"/>
</dbReference>
<feature type="compositionally biased region" description="Basic residues" evidence="9">
    <location>
        <begin position="15"/>
        <end position="24"/>
    </location>
</feature>
<comment type="function">
    <text evidence="8">Involved in pre-mRNA splicing and cell cycle progression. Required for the spliceosome assembly and initiation of the DNA replication.</text>
</comment>
<dbReference type="AlphaFoldDB" id="A0AA85BJN0"/>
<dbReference type="FunFam" id="1.25.40.10:FF:000796">
    <property type="entry name" value="Crooked neck pre-mRNA splicing factor 1"/>
    <property type="match status" value="1"/>
</dbReference>
<keyword evidence="7" id="KW-0539">Nucleus</keyword>
<dbReference type="WBParaSite" id="SMTH1_58590.1">
    <property type="protein sequence ID" value="SMTH1_58590.1"/>
    <property type="gene ID" value="SMTH1_58590"/>
</dbReference>
<dbReference type="InterPro" id="IPR045075">
    <property type="entry name" value="Syf1-like"/>
</dbReference>
<dbReference type="PANTHER" id="PTHR11246">
    <property type="entry name" value="PRE-MRNA SPLICING FACTOR"/>
    <property type="match status" value="1"/>
</dbReference>
<evidence type="ECO:0008006" key="14">
    <source>
        <dbReference type="Google" id="ProtNLM"/>
    </source>
</evidence>
<evidence type="ECO:0000256" key="6">
    <source>
        <dbReference type="ARBA" id="ARBA00023187"/>
    </source>
</evidence>
<evidence type="ECO:0000313" key="12">
    <source>
        <dbReference type="Proteomes" id="UP000050791"/>
    </source>
</evidence>
<dbReference type="InterPro" id="IPR055430">
    <property type="entry name" value="HAT_Syf1_CNRKL1_C"/>
</dbReference>
<feature type="domain" description="Pre-mRNA-splicing factor Syf1-like N-terminal HAT-repeats" evidence="11">
    <location>
        <begin position="275"/>
        <end position="397"/>
    </location>
</feature>
<proteinExistence type="inferred from homology"/>
<dbReference type="SMART" id="SM00386">
    <property type="entry name" value="HAT"/>
    <property type="match status" value="7"/>
</dbReference>
<dbReference type="SUPFAM" id="SSF48452">
    <property type="entry name" value="TPR-like"/>
    <property type="match status" value="1"/>
</dbReference>
<feature type="domain" description="Pre-mRNA-splicing factor Syf1/CRNKL1-like C-terminal HAT-repeats" evidence="10">
    <location>
        <begin position="88"/>
        <end position="227"/>
    </location>
</feature>
<dbReference type="PANTHER" id="PTHR11246:SF3">
    <property type="entry name" value="CROOKED NECK-LIKE PROTEIN 1"/>
    <property type="match status" value="1"/>
</dbReference>
<protein>
    <recommendedName>
        <fullName evidence="14">TPR_REGION domain-containing protein</fullName>
    </recommendedName>
</protein>
<evidence type="ECO:0000256" key="7">
    <source>
        <dbReference type="ARBA" id="ARBA00023242"/>
    </source>
</evidence>
<comment type="subcellular location">
    <subcellularLocation>
        <location evidence="1">Nucleus</location>
    </subcellularLocation>
</comment>
<evidence type="ECO:0000256" key="4">
    <source>
        <dbReference type="ARBA" id="ARBA00022728"/>
    </source>
</evidence>